<evidence type="ECO:0000256" key="6">
    <source>
        <dbReference type="ARBA" id="ARBA00049024"/>
    </source>
</evidence>
<dbReference type="SUPFAM" id="SSF53720">
    <property type="entry name" value="ALDH-like"/>
    <property type="match status" value="1"/>
</dbReference>
<feature type="domain" description="Aldehyde dehydrogenase" evidence="8">
    <location>
        <begin position="16"/>
        <end position="304"/>
    </location>
</feature>
<dbReference type="EMBL" id="SNVJ01000006">
    <property type="protein sequence ID" value="MXP63414.1"/>
    <property type="molecule type" value="Genomic_DNA"/>
</dbReference>
<dbReference type="InterPro" id="IPR012134">
    <property type="entry name" value="Glu-5-SA_DH"/>
</dbReference>
<dbReference type="InterPro" id="IPR020593">
    <property type="entry name" value="G-glutamylP_reductase_CS"/>
</dbReference>
<dbReference type="UniPathway" id="UPA00098">
    <property type="reaction ID" value="UER00360"/>
</dbReference>
<evidence type="ECO:0000256" key="1">
    <source>
        <dbReference type="ARBA" id="ARBA00004985"/>
    </source>
</evidence>
<keyword evidence="2 7" id="KW-0028">Amino-acid biosynthesis</keyword>
<dbReference type="OrthoDB" id="9809970at2"/>
<keyword evidence="7" id="KW-0963">Cytoplasm</keyword>
<evidence type="ECO:0000313" key="10">
    <source>
        <dbReference type="Proteomes" id="UP000460715"/>
    </source>
</evidence>
<keyword evidence="10" id="KW-1185">Reference proteome</keyword>
<evidence type="ECO:0000259" key="8">
    <source>
        <dbReference type="Pfam" id="PF00171"/>
    </source>
</evidence>
<dbReference type="AlphaFoldDB" id="A0A845BBE9"/>
<dbReference type="HAMAP" id="MF_00412">
    <property type="entry name" value="ProA"/>
    <property type="match status" value="1"/>
</dbReference>
<evidence type="ECO:0000313" key="9">
    <source>
        <dbReference type="EMBL" id="MXP63414.1"/>
    </source>
</evidence>
<protein>
    <recommendedName>
        <fullName evidence="7">Gamma-glutamyl phosphate reductase</fullName>
        <shortName evidence="7">GPR</shortName>
        <ecNumber evidence="7">1.2.1.41</ecNumber>
    </recommendedName>
    <alternativeName>
        <fullName evidence="7">Glutamate-5-semialdehyde dehydrogenase</fullName>
    </alternativeName>
    <alternativeName>
        <fullName evidence="7">Glutamyl-gamma-semialdehyde dehydrogenase</fullName>
        <shortName evidence="7">GSA dehydrogenase</shortName>
    </alternativeName>
</protein>
<name>A0A845BBE9_9PROT</name>
<comment type="catalytic activity">
    <reaction evidence="6 7">
        <text>L-glutamate 5-semialdehyde + phosphate + NADP(+) = L-glutamyl 5-phosphate + NADPH + H(+)</text>
        <dbReference type="Rhea" id="RHEA:19541"/>
        <dbReference type="ChEBI" id="CHEBI:15378"/>
        <dbReference type="ChEBI" id="CHEBI:43474"/>
        <dbReference type="ChEBI" id="CHEBI:57783"/>
        <dbReference type="ChEBI" id="CHEBI:58066"/>
        <dbReference type="ChEBI" id="CHEBI:58274"/>
        <dbReference type="ChEBI" id="CHEBI:58349"/>
        <dbReference type="EC" id="1.2.1.41"/>
    </reaction>
</comment>
<comment type="function">
    <text evidence="7">Catalyzes the NADPH-dependent reduction of L-glutamate 5-phosphate into L-glutamate 5-semialdehyde and phosphate. The product spontaneously undergoes cyclization to form 1-pyrroline-5-carboxylate.</text>
</comment>
<dbReference type="NCBIfam" id="NF001221">
    <property type="entry name" value="PRK00197.1"/>
    <property type="match status" value="1"/>
</dbReference>
<keyword evidence="5 7" id="KW-0560">Oxidoreductase</keyword>
<evidence type="ECO:0000256" key="7">
    <source>
        <dbReference type="HAMAP-Rule" id="MF_00412"/>
    </source>
</evidence>
<dbReference type="Gene3D" id="3.40.309.10">
    <property type="entry name" value="Aldehyde Dehydrogenase, Chain A, domain 2"/>
    <property type="match status" value="1"/>
</dbReference>
<comment type="pathway">
    <text evidence="1 7">Amino-acid biosynthesis; L-proline biosynthesis; L-glutamate 5-semialdehyde from L-glutamate: step 2/2.</text>
</comment>
<dbReference type="InterPro" id="IPR016163">
    <property type="entry name" value="Ald_DH_C"/>
</dbReference>
<dbReference type="NCBIfam" id="TIGR00407">
    <property type="entry name" value="proA"/>
    <property type="match status" value="1"/>
</dbReference>
<dbReference type="InterPro" id="IPR016162">
    <property type="entry name" value="Ald_DH_N"/>
</dbReference>
<dbReference type="EC" id="1.2.1.41" evidence="7"/>
<evidence type="ECO:0000256" key="5">
    <source>
        <dbReference type="ARBA" id="ARBA00023002"/>
    </source>
</evidence>
<evidence type="ECO:0000256" key="2">
    <source>
        <dbReference type="ARBA" id="ARBA00022605"/>
    </source>
</evidence>
<sequence length="437" mass="45888">MGRALPRAGRQQEARTVNAITDTIAQALDAAARAAREAAGQLARAGRPSKDAALREAASRLRARQEEILAANAADLAGAGDLTASFRDRLTLTPARVEAMAQGLEEIAALPDPAGRVLAEWTRPNGLTIRRVAQPMGVIGMIYESRPNVTADAAGLCLKAGSAVLLRGGSESARSAVAIRGCIAEGLRAAGLPEAAVQMAPTQDRAFVGAMLRAAGLIDLIIPRGGKGLVTRVMQEARVPVLAHAEGLNHTYVHAAADPEMARRVLANAKMRRTGVCGATETLLIDAAIAPSLLPLLVQDLSALGCAFRADERARAILPELPPATETDFATEWLDAILSIRVVKDITEALTHIRRFGSEHTDAIVTEDAAAAQAFLEGIDSAVGLWNASTQFCDGGEFGFGAEIGIATGRLHARGPVGLEQLCTYRYQVLGTGQTRP</sequence>
<dbReference type="PANTHER" id="PTHR11063">
    <property type="entry name" value="GLUTAMATE SEMIALDEHYDE DEHYDROGENASE"/>
    <property type="match status" value="1"/>
</dbReference>
<dbReference type="Proteomes" id="UP000460715">
    <property type="component" value="Unassembled WGS sequence"/>
</dbReference>
<evidence type="ECO:0000256" key="4">
    <source>
        <dbReference type="ARBA" id="ARBA00022857"/>
    </source>
</evidence>
<proteinExistence type="inferred from homology"/>
<dbReference type="InterPro" id="IPR000965">
    <property type="entry name" value="GPR_dom"/>
</dbReference>
<dbReference type="GO" id="GO:0004350">
    <property type="term" value="F:glutamate-5-semialdehyde dehydrogenase activity"/>
    <property type="evidence" value="ECO:0007669"/>
    <property type="project" value="UniProtKB-UniRule"/>
</dbReference>
<dbReference type="InterPro" id="IPR016161">
    <property type="entry name" value="Ald_DH/histidinol_DH"/>
</dbReference>
<accession>A0A845BBE9</accession>
<comment type="caution">
    <text evidence="9">The sequence shown here is derived from an EMBL/GenBank/DDBJ whole genome shotgun (WGS) entry which is preliminary data.</text>
</comment>
<dbReference type="GO" id="GO:0055129">
    <property type="term" value="P:L-proline biosynthetic process"/>
    <property type="evidence" value="ECO:0007669"/>
    <property type="project" value="UniProtKB-UniRule"/>
</dbReference>
<organism evidence="9 10">
    <name type="scientific">Teichococcus coralli</name>
    <dbReference type="NCBI Taxonomy" id="2545983"/>
    <lineage>
        <taxon>Bacteria</taxon>
        <taxon>Pseudomonadati</taxon>
        <taxon>Pseudomonadota</taxon>
        <taxon>Alphaproteobacteria</taxon>
        <taxon>Acetobacterales</taxon>
        <taxon>Roseomonadaceae</taxon>
        <taxon>Roseomonas</taxon>
    </lineage>
</organism>
<gene>
    <name evidence="7" type="primary">proA</name>
    <name evidence="9" type="ORF">E0493_08630</name>
</gene>
<keyword evidence="3 7" id="KW-0641">Proline biosynthesis</keyword>
<dbReference type="Gene3D" id="3.40.605.10">
    <property type="entry name" value="Aldehyde Dehydrogenase, Chain A, domain 1"/>
    <property type="match status" value="1"/>
</dbReference>
<dbReference type="GO" id="GO:0050661">
    <property type="term" value="F:NADP binding"/>
    <property type="evidence" value="ECO:0007669"/>
    <property type="project" value="InterPro"/>
</dbReference>
<dbReference type="PIRSF" id="PIRSF000151">
    <property type="entry name" value="GPR"/>
    <property type="match status" value="1"/>
</dbReference>
<reference evidence="9 10" key="1">
    <citation type="submission" date="2019-03" db="EMBL/GenBank/DDBJ databases">
        <title>Roseomonas sp. a novel Roseomonas species isolated from Sea whip Gorgonian.</title>
        <authorList>
            <person name="Li F."/>
            <person name="Pan X."/>
            <person name="Huang S."/>
            <person name="Li Z."/>
            <person name="Meng B."/>
        </authorList>
    </citation>
    <scope>NUCLEOTIDE SEQUENCE [LARGE SCALE GENOMIC DNA]</scope>
    <source>
        <strain evidence="9 10">M0104</strain>
    </source>
</reference>
<keyword evidence="4 7" id="KW-0521">NADP</keyword>
<dbReference type="CDD" id="cd07079">
    <property type="entry name" value="ALDH_F18-19_ProA-GPR"/>
    <property type="match status" value="1"/>
</dbReference>
<comment type="similarity">
    <text evidence="7">Belongs to the gamma-glutamyl phosphate reductase family.</text>
</comment>
<evidence type="ECO:0000256" key="3">
    <source>
        <dbReference type="ARBA" id="ARBA00022650"/>
    </source>
</evidence>
<dbReference type="PANTHER" id="PTHR11063:SF8">
    <property type="entry name" value="DELTA-1-PYRROLINE-5-CARBOXYLATE SYNTHASE"/>
    <property type="match status" value="1"/>
</dbReference>
<dbReference type="Pfam" id="PF00171">
    <property type="entry name" value="Aldedh"/>
    <property type="match status" value="1"/>
</dbReference>
<dbReference type="InterPro" id="IPR015590">
    <property type="entry name" value="Aldehyde_DH_dom"/>
</dbReference>
<comment type="subcellular location">
    <subcellularLocation>
        <location evidence="7">Cytoplasm</location>
    </subcellularLocation>
</comment>
<dbReference type="GO" id="GO:0005737">
    <property type="term" value="C:cytoplasm"/>
    <property type="evidence" value="ECO:0007669"/>
    <property type="project" value="UniProtKB-SubCell"/>
</dbReference>
<dbReference type="PROSITE" id="PS01223">
    <property type="entry name" value="PROA"/>
    <property type="match status" value="1"/>
</dbReference>